<dbReference type="InterPro" id="IPR047928">
    <property type="entry name" value="Perm_prefix_1"/>
</dbReference>
<dbReference type="AlphaFoldDB" id="A0A927CPC3"/>
<evidence type="ECO:0000313" key="2">
    <source>
        <dbReference type="EMBL" id="MBD2869260.1"/>
    </source>
</evidence>
<accession>A0A927CPC3</accession>
<feature type="transmembrane region" description="Helical" evidence="1">
    <location>
        <begin position="12"/>
        <end position="31"/>
    </location>
</feature>
<sequence length="213" mass="24425">MNLWRKAFSLGDIRYGWLLIVSMAMCVAFFYCDRYYDPDDQSWLSAGYAMAFATAVLWGALNYIGHIRLNAMYRKQNDIRAYVGQLAMSEDDKAELRNYLEDYAADLTEQGKSKEEATAEAISQFKVKELLSLSKNTALFQLHAHYYMIGWIAVALVLAVLTEMTRWLMDSNALWFMIVEAVFAAYGAGLFGLFVVYKLLDAFIHRKLNDHLS</sequence>
<keyword evidence="3" id="KW-1185">Reference proteome</keyword>
<gene>
    <name evidence="2" type="ORF">IDH41_11790</name>
</gene>
<feature type="transmembrane region" description="Helical" evidence="1">
    <location>
        <begin position="43"/>
        <end position="65"/>
    </location>
</feature>
<dbReference type="Proteomes" id="UP000632125">
    <property type="component" value="Unassembled WGS sequence"/>
</dbReference>
<organism evidence="2 3">
    <name type="scientific">Paenibacillus arenilitoris</name>
    <dbReference type="NCBI Taxonomy" id="2772299"/>
    <lineage>
        <taxon>Bacteria</taxon>
        <taxon>Bacillati</taxon>
        <taxon>Bacillota</taxon>
        <taxon>Bacilli</taxon>
        <taxon>Bacillales</taxon>
        <taxon>Paenibacillaceae</taxon>
        <taxon>Paenibacillus</taxon>
    </lineage>
</organism>
<dbReference type="NCBIfam" id="NF038403">
    <property type="entry name" value="perm_prefix_1"/>
    <property type="match status" value="1"/>
</dbReference>
<protein>
    <submittedName>
        <fullName evidence="2">Uncharacterized protein</fullName>
    </submittedName>
</protein>
<proteinExistence type="predicted"/>
<dbReference type="EMBL" id="JACXIY010000014">
    <property type="protein sequence ID" value="MBD2869260.1"/>
    <property type="molecule type" value="Genomic_DNA"/>
</dbReference>
<comment type="caution">
    <text evidence="2">The sequence shown here is derived from an EMBL/GenBank/DDBJ whole genome shotgun (WGS) entry which is preliminary data.</text>
</comment>
<keyword evidence="1" id="KW-1133">Transmembrane helix</keyword>
<keyword evidence="1" id="KW-0472">Membrane</keyword>
<name>A0A927CPC3_9BACL</name>
<feature type="transmembrane region" description="Helical" evidence="1">
    <location>
        <begin position="144"/>
        <end position="161"/>
    </location>
</feature>
<feature type="transmembrane region" description="Helical" evidence="1">
    <location>
        <begin position="173"/>
        <end position="197"/>
    </location>
</feature>
<keyword evidence="1" id="KW-0812">Transmembrane</keyword>
<evidence type="ECO:0000256" key="1">
    <source>
        <dbReference type="SAM" id="Phobius"/>
    </source>
</evidence>
<reference evidence="2" key="1">
    <citation type="submission" date="2020-09" db="EMBL/GenBank/DDBJ databases">
        <title>A novel bacterium of genus Paenibacillus, isolated from South China Sea.</title>
        <authorList>
            <person name="Huang H."/>
            <person name="Mo K."/>
            <person name="Hu Y."/>
        </authorList>
    </citation>
    <scope>NUCLEOTIDE SEQUENCE</scope>
    <source>
        <strain evidence="2">IB182493</strain>
    </source>
</reference>
<dbReference type="RefSeq" id="WP_190861215.1">
    <property type="nucleotide sequence ID" value="NZ_JACXIY010000014.1"/>
</dbReference>
<evidence type="ECO:0000313" key="3">
    <source>
        <dbReference type="Proteomes" id="UP000632125"/>
    </source>
</evidence>